<dbReference type="Proteomes" id="UP000748531">
    <property type="component" value="Unassembled WGS sequence"/>
</dbReference>
<sequence length="211" mass="24130">MVPHVEWVDGSLMVNWSQKMNRSQRLTYVHLLIVHDDNIYKQTALEELSWHVFPVTDNRNTDNKNNNNVNKFQETKVFFAVENAAGISPFIHATIQTDSMVDRFATVRFYVSNAAGSSAQIIELHSNPTSQLPTDTEEEPREPGCKIKFILIQQTDNNKWYHHLPGQIFSTGNLAPHTVYMYQLQIEVVDSGLIILTERSAVVELRTFAGR</sequence>
<dbReference type="AlphaFoldDB" id="A0A8J4TDC8"/>
<reference evidence="1" key="1">
    <citation type="submission" date="2019-05" db="EMBL/GenBank/DDBJ databases">
        <title>Annotation for the trematode Paragonimus heterotremus.</title>
        <authorList>
            <person name="Choi Y.-J."/>
        </authorList>
    </citation>
    <scope>NUCLEOTIDE SEQUENCE</scope>
    <source>
        <strain evidence="1">LC</strain>
    </source>
</reference>
<gene>
    <name evidence="1" type="ORF">PHET_02072</name>
</gene>
<dbReference type="OrthoDB" id="10486769at2759"/>
<proteinExistence type="predicted"/>
<name>A0A8J4TDC8_9TREM</name>
<keyword evidence="2" id="KW-1185">Reference proteome</keyword>
<evidence type="ECO:0000313" key="1">
    <source>
        <dbReference type="EMBL" id="KAF5404383.1"/>
    </source>
</evidence>
<dbReference type="EMBL" id="LUCH01000753">
    <property type="protein sequence ID" value="KAF5404383.1"/>
    <property type="molecule type" value="Genomic_DNA"/>
</dbReference>
<comment type="caution">
    <text evidence="1">The sequence shown here is derived from an EMBL/GenBank/DDBJ whole genome shotgun (WGS) entry which is preliminary data.</text>
</comment>
<protein>
    <submittedName>
        <fullName evidence="1">Uncharacterized protein</fullName>
    </submittedName>
</protein>
<accession>A0A8J4TDC8</accession>
<evidence type="ECO:0000313" key="2">
    <source>
        <dbReference type="Proteomes" id="UP000748531"/>
    </source>
</evidence>
<organism evidence="1 2">
    <name type="scientific">Paragonimus heterotremus</name>
    <dbReference type="NCBI Taxonomy" id="100268"/>
    <lineage>
        <taxon>Eukaryota</taxon>
        <taxon>Metazoa</taxon>
        <taxon>Spiralia</taxon>
        <taxon>Lophotrochozoa</taxon>
        <taxon>Platyhelminthes</taxon>
        <taxon>Trematoda</taxon>
        <taxon>Digenea</taxon>
        <taxon>Plagiorchiida</taxon>
        <taxon>Troglotremata</taxon>
        <taxon>Troglotrematidae</taxon>
        <taxon>Paragonimus</taxon>
    </lineage>
</organism>